<gene>
    <name evidence="1" type="ORF">MENT_LOCUS49354</name>
</gene>
<comment type="caution">
    <text evidence="1">The sequence shown here is derived from an EMBL/GenBank/DDBJ whole genome shotgun (WGS) entry which is preliminary data.</text>
</comment>
<accession>A0A6V7XAJ0</accession>
<reference evidence="1 2" key="1">
    <citation type="submission" date="2020-08" db="EMBL/GenBank/DDBJ databases">
        <authorList>
            <person name="Koutsovoulos G."/>
            <person name="Danchin GJ E."/>
        </authorList>
    </citation>
    <scope>NUCLEOTIDE SEQUENCE [LARGE SCALE GENOMIC DNA]</scope>
</reference>
<organism evidence="1 2">
    <name type="scientific">Meloidogyne enterolobii</name>
    <name type="common">Root-knot nematode worm</name>
    <name type="synonym">Meloidogyne mayaguensis</name>
    <dbReference type="NCBI Taxonomy" id="390850"/>
    <lineage>
        <taxon>Eukaryota</taxon>
        <taxon>Metazoa</taxon>
        <taxon>Ecdysozoa</taxon>
        <taxon>Nematoda</taxon>
        <taxon>Chromadorea</taxon>
        <taxon>Rhabditida</taxon>
        <taxon>Tylenchina</taxon>
        <taxon>Tylenchomorpha</taxon>
        <taxon>Tylenchoidea</taxon>
        <taxon>Meloidogynidae</taxon>
        <taxon>Meloidogyninae</taxon>
        <taxon>Meloidogyne</taxon>
    </lineage>
</organism>
<evidence type="ECO:0000313" key="1">
    <source>
        <dbReference type="EMBL" id="CAD2196202.1"/>
    </source>
</evidence>
<dbReference type="EMBL" id="CAJEWN010001289">
    <property type="protein sequence ID" value="CAD2196202.1"/>
    <property type="molecule type" value="Genomic_DNA"/>
</dbReference>
<protein>
    <submittedName>
        <fullName evidence="1">Uncharacterized protein</fullName>
    </submittedName>
</protein>
<dbReference type="Proteomes" id="UP000580250">
    <property type="component" value="Unassembled WGS sequence"/>
</dbReference>
<name>A0A6V7XAJ0_MELEN</name>
<sequence>MKSSSQQNVNQYFLPQLYPAYSPTMMNFPTNNQQLGQMYIQNYGVPNFFFGCPTAFSQQMMYPNQFNSSQAVQQNCQNANFISEDTTQANIEKLLLDTIPDLDGTENNFEIQKFFKKFDSSLYDWAEKKKIFTLKSKLYGKAKSCFILAIKSKHYNYKSIK</sequence>
<evidence type="ECO:0000313" key="2">
    <source>
        <dbReference type="Proteomes" id="UP000580250"/>
    </source>
</evidence>
<proteinExistence type="predicted"/>
<dbReference type="AlphaFoldDB" id="A0A6V7XAJ0"/>